<dbReference type="KEGG" id="sesp:BN6_68390"/>
<accession>K0K6X8</accession>
<evidence type="ECO:0000313" key="3">
    <source>
        <dbReference type="Proteomes" id="UP000006281"/>
    </source>
</evidence>
<protein>
    <recommendedName>
        <fullName evidence="1">Putative restriction endonuclease domain-containing protein</fullName>
    </recommendedName>
</protein>
<sequence>MAVTAEYLLPKHDGDWTVEDVLALPDDPSQRVELVDGSLLVSPLGTNYHQTLIGDAYFALRTACPPGFKATVELNIGLPGDTLLIPDFTVTTRPGFKGLVSPVEDLVLVGEVVSPSTRFKDYGIKRQRYAEGGVPFYLVVDPKGDQAVAMLFELEGGEYVEVARSEAGVLRFERPFPVTIELSA</sequence>
<dbReference type="EMBL" id="HE804045">
    <property type="protein sequence ID" value="CCH34076.1"/>
    <property type="molecule type" value="Genomic_DNA"/>
</dbReference>
<reference evidence="2 3" key="1">
    <citation type="journal article" date="2012" name="BMC Genomics">
        <title>Complete genome sequence of Saccharothrix espanaensis DSM 44229T and comparison to the other completely sequenced Pseudonocardiaceae.</title>
        <authorList>
            <person name="Strobel T."/>
            <person name="Al-Dilaimi A."/>
            <person name="Blom J."/>
            <person name="Gessner A."/>
            <person name="Kalinowski J."/>
            <person name="Luzhetska M."/>
            <person name="Puhler A."/>
            <person name="Szczepanowski R."/>
            <person name="Bechthold A."/>
            <person name="Ruckert C."/>
        </authorList>
    </citation>
    <scope>NUCLEOTIDE SEQUENCE [LARGE SCALE GENOMIC DNA]</scope>
    <source>
        <strain evidence="3">ATCC 51144 / DSM 44229 / JCM 9112 / NBRC 15066 / NRRL 15764</strain>
    </source>
</reference>
<dbReference type="CDD" id="cd06260">
    <property type="entry name" value="DUF820-like"/>
    <property type="match status" value="1"/>
</dbReference>
<dbReference type="InterPro" id="IPR011335">
    <property type="entry name" value="Restrct_endonuc-II-like"/>
</dbReference>
<dbReference type="HOGENOM" id="CLU_076312_4_0_11"/>
<proteinExistence type="predicted"/>
<dbReference type="STRING" id="1179773.BN6_68390"/>
<dbReference type="Pfam" id="PF05685">
    <property type="entry name" value="Uma2"/>
    <property type="match status" value="1"/>
</dbReference>
<dbReference type="SUPFAM" id="SSF52980">
    <property type="entry name" value="Restriction endonuclease-like"/>
    <property type="match status" value="1"/>
</dbReference>
<dbReference type="InterPro" id="IPR012296">
    <property type="entry name" value="Nuclease_put_TT1808"/>
</dbReference>
<keyword evidence="3" id="KW-1185">Reference proteome</keyword>
<feature type="domain" description="Putative restriction endonuclease" evidence="1">
    <location>
        <begin position="18"/>
        <end position="182"/>
    </location>
</feature>
<dbReference type="Proteomes" id="UP000006281">
    <property type="component" value="Chromosome"/>
</dbReference>
<name>K0K6X8_SACES</name>
<dbReference type="AlphaFoldDB" id="K0K6X8"/>
<dbReference type="Gene3D" id="3.90.1570.10">
    <property type="entry name" value="tt1808, chain A"/>
    <property type="match status" value="1"/>
</dbReference>
<evidence type="ECO:0000313" key="2">
    <source>
        <dbReference type="EMBL" id="CCH34076.1"/>
    </source>
</evidence>
<evidence type="ECO:0000259" key="1">
    <source>
        <dbReference type="Pfam" id="PF05685"/>
    </source>
</evidence>
<dbReference type="PATRIC" id="fig|1179773.3.peg.6907"/>
<dbReference type="PANTHER" id="PTHR35400:SF3">
    <property type="entry name" value="SLL1072 PROTEIN"/>
    <property type="match status" value="1"/>
</dbReference>
<dbReference type="RefSeq" id="WP_015104187.1">
    <property type="nucleotide sequence ID" value="NC_019673.1"/>
</dbReference>
<dbReference type="InterPro" id="IPR008538">
    <property type="entry name" value="Uma2"/>
</dbReference>
<gene>
    <name evidence="2" type="ordered locus">BN6_68390</name>
</gene>
<dbReference type="PANTHER" id="PTHR35400">
    <property type="entry name" value="SLR1083 PROTEIN"/>
    <property type="match status" value="1"/>
</dbReference>
<dbReference type="eggNOG" id="COG4636">
    <property type="taxonomic scope" value="Bacteria"/>
</dbReference>
<organism evidence="2 3">
    <name type="scientific">Saccharothrix espanaensis (strain ATCC 51144 / DSM 44229 / JCM 9112 / NBRC 15066 / NRRL 15764)</name>
    <dbReference type="NCBI Taxonomy" id="1179773"/>
    <lineage>
        <taxon>Bacteria</taxon>
        <taxon>Bacillati</taxon>
        <taxon>Actinomycetota</taxon>
        <taxon>Actinomycetes</taxon>
        <taxon>Pseudonocardiales</taxon>
        <taxon>Pseudonocardiaceae</taxon>
        <taxon>Saccharothrix</taxon>
    </lineage>
</organism>